<dbReference type="EMBL" id="BTRK01000001">
    <property type="protein sequence ID" value="GMR32174.1"/>
    <property type="molecule type" value="Genomic_DNA"/>
</dbReference>
<evidence type="ECO:0000313" key="3">
    <source>
        <dbReference type="EMBL" id="GMR32174.1"/>
    </source>
</evidence>
<feature type="compositionally biased region" description="Basic and acidic residues" evidence="1">
    <location>
        <begin position="94"/>
        <end position="103"/>
    </location>
</feature>
<protein>
    <recommendedName>
        <fullName evidence="5">Bursicon</fullName>
    </recommendedName>
</protein>
<dbReference type="AlphaFoldDB" id="A0AAN4Z2M7"/>
<name>A0AAN4Z2M7_9BILA</name>
<feature type="signal peptide" evidence="2">
    <location>
        <begin position="1"/>
        <end position="16"/>
    </location>
</feature>
<feature type="compositionally biased region" description="Basic residues" evidence="1">
    <location>
        <begin position="118"/>
        <end position="131"/>
    </location>
</feature>
<reference evidence="4" key="1">
    <citation type="submission" date="2022-10" db="EMBL/GenBank/DDBJ databases">
        <title>Genome assembly of Pristionchus species.</title>
        <authorList>
            <person name="Yoshida K."/>
            <person name="Sommer R.J."/>
        </authorList>
    </citation>
    <scope>NUCLEOTIDE SEQUENCE [LARGE SCALE GENOMIC DNA]</scope>
    <source>
        <strain evidence="4">RS5460</strain>
    </source>
</reference>
<feature type="region of interest" description="Disordered" evidence="1">
    <location>
        <begin position="18"/>
        <end position="131"/>
    </location>
</feature>
<evidence type="ECO:0000256" key="2">
    <source>
        <dbReference type="SAM" id="SignalP"/>
    </source>
</evidence>
<proteinExistence type="predicted"/>
<keyword evidence="2" id="KW-0732">Signal</keyword>
<keyword evidence="4" id="KW-1185">Reference proteome</keyword>
<accession>A0AAN4Z2M7</accession>
<organism evidence="3 4">
    <name type="scientific">Pristionchus mayeri</name>
    <dbReference type="NCBI Taxonomy" id="1317129"/>
    <lineage>
        <taxon>Eukaryota</taxon>
        <taxon>Metazoa</taxon>
        <taxon>Ecdysozoa</taxon>
        <taxon>Nematoda</taxon>
        <taxon>Chromadorea</taxon>
        <taxon>Rhabditida</taxon>
        <taxon>Rhabditina</taxon>
        <taxon>Diplogasteromorpha</taxon>
        <taxon>Diplogasteroidea</taxon>
        <taxon>Neodiplogasteridae</taxon>
        <taxon>Pristionchus</taxon>
    </lineage>
</organism>
<feature type="chain" id="PRO_5042962668" description="Bursicon" evidence="2">
    <location>
        <begin position="17"/>
        <end position="201"/>
    </location>
</feature>
<feature type="compositionally biased region" description="Polar residues" evidence="1">
    <location>
        <begin position="18"/>
        <end position="30"/>
    </location>
</feature>
<gene>
    <name evidence="3" type="ORF">PMAYCL1PPCAC_02369</name>
</gene>
<sequence length="201" mass="22886">MKWVVVVALFGLSVAAQQQSNKTAEGTVQSADGRRSHRRHRDSEESFEAYPQYPVYEALPPNYDGEPPPPPPSSEESPSVNYCSIHASFPMTGGEEKRDRRDDENSDESDVSSDYARSSRRRHRGGRRHRNHRWNRQTCRFTATFSQETCQTCCRVSSRNNDADPSSITGALMFFAPWDESSAQEHNLKREVQCVCCAPRR</sequence>
<evidence type="ECO:0000256" key="1">
    <source>
        <dbReference type="SAM" id="MobiDB-lite"/>
    </source>
</evidence>
<dbReference type="Proteomes" id="UP001328107">
    <property type="component" value="Unassembled WGS sequence"/>
</dbReference>
<evidence type="ECO:0008006" key="5">
    <source>
        <dbReference type="Google" id="ProtNLM"/>
    </source>
</evidence>
<evidence type="ECO:0000313" key="4">
    <source>
        <dbReference type="Proteomes" id="UP001328107"/>
    </source>
</evidence>
<comment type="caution">
    <text evidence="3">The sequence shown here is derived from an EMBL/GenBank/DDBJ whole genome shotgun (WGS) entry which is preliminary data.</text>
</comment>
<feature type="non-terminal residue" evidence="3">
    <location>
        <position position="201"/>
    </location>
</feature>